<keyword evidence="1" id="KW-0472">Membrane</keyword>
<sequence>MQTLLLPAARSGVAPPAPRCTAAVSRTLPYDNARSLIRFSSTPDPHSSLSSFKLPKSLALSYLIVSNRSRRTLASPPIAAAFSSPTDESEKAKLAQVSKRLENTSRYFKRLGSFGFWGQLVCTVVAAVILSFSIVITGKVTSPATFYATAGGIAAAFISVFWSFGYIRLSDRLRRTANDPSKAPPRADVVRSLKNGIGVNILGMGAAILGMQATVGLLVAKALTTSATPYYQGIPPGNSPVLALDVFWCRHLQTPYFHIFRVSVLLGAIALVILNQTPDASPRSIASCTENFRESGIGANRRRAGIDRSTGANAFECEFRRCPLVYMTNCEEERILTWSGSELQKRGDG</sequence>
<reference evidence="2" key="1">
    <citation type="submission" date="2020-06" db="EMBL/GenBank/DDBJ databases">
        <authorList>
            <person name="Li T."/>
            <person name="Hu X."/>
            <person name="Zhang T."/>
            <person name="Song X."/>
            <person name="Zhang H."/>
            <person name="Dai N."/>
            <person name="Sheng W."/>
            <person name="Hou X."/>
            <person name="Wei L."/>
        </authorList>
    </citation>
    <scope>NUCLEOTIDE SEQUENCE</scope>
    <source>
        <strain evidence="2">KEN8</strain>
        <tissue evidence="2">Leaf</tissue>
    </source>
</reference>
<accession>A0AAW2PR19</accession>
<dbReference type="EMBL" id="JACGWM010000008">
    <property type="protein sequence ID" value="KAL0356871.1"/>
    <property type="molecule type" value="Genomic_DNA"/>
</dbReference>
<feature type="transmembrane region" description="Helical" evidence="1">
    <location>
        <begin position="256"/>
        <end position="274"/>
    </location>
</feature>
<dbReference type="InterPro" id="IPR022051">
    <property type="entry name" value="DUF3611"/>
</dbReference>
<reference evidence="2" key="2">
    <citation type="journal article" date="2024" name="Plant">
        <title>Genomic evolution and insights into agronomic trait innovations of Sesamum species.</title>
        <authorList>
            <person name="Miao H."/>
            <person name="Wang L."/>
            <person name="Qu L."/>
            <person name="Liu H."/>
            <person name="Sun Y."/>
            <person name="Le M."/>
            <person name="Wang Q."/>
            <person name="Wei S."/>
            <person name="Zheng Y."/>
            <person name="Lin W."/>
            <person name="Duan Y."/>
            <person name="Cao H."/>
            <person name="Xiong S."/>
            <person name="Wang X."/>
            <person name="Wei L."/>
            <person name="Li C."/>
            <person name="Ma Q."/>
            <person name="Ju M."/>
            <person name="Zhao R."/>
            <person name="Li G."/>
            <person name="Mu C."/>
            <person name="Tian Q."/>
            <person name="Mei H."/>
            <person name="Zhang T."/>
            <person name="Gao T."/>
            <person name="Zhang H."/>
        </authorList>
    </citation>
    <scope>NUCLEOTIDE SEQUENCE</scope>
    <source>
        <strain evidence="2">KEN8</strain>
    </source>
</reference>
<dbReference type="AlphaFoldDB" id="A0AAW2PR19"/>
<proteinExistence type="predicted"/>
<feature type="transmembrane region" description="Helical" evidence="1">
    <location>
        <begin position="201"/>
        <end position="220"/>
    </location>
</feature>
<organism evidence="2">
    <name type="scientific">Sesamum calycinum</name>
    <dbReference type="NCBI Taxonomy" id="2727403"/>
    <lineage>
        <taxon>Eukaryota</taxon>
        <taxon>Viridiplantae</taxon>
        <taxon>Streptophyta</taxon>
        <taxon>Embryophyta</taxon>
        <taxon>Tracheophyta</taxon>
        <taxon>Spermatophyta</taxon>
        <taxon>Magnoliopsida</taxon>
        <taxon>eudicotyledons</taxon>
        <taxon>Gunneridae</taxon>
        <taxon>Pentapetalae</taxon>
        <taxon>asterids</taxon>
        <taxon>lamiids</taxon>
        <taxon>Lamiales</taxon>
        <taxon>Pedaliaceae</taxon>
        <taxon>Sesamum</taxon>
    </lineage>
</organism>
<keyword evidence="1" id="KW-1133">Transmembrane helix</keyword>
<protein>
    <submittedName>
        <fullName evidence="2">Protein, chloroplastic</fullName>
    </submittedName>
</protein>
<evidence type="ECO:0000313" key="2">
    <source>
        <dbReference type="EMBL" id="KAL0356871.1"/>
    </source>
</evidence>
<name>A0AAW2PR19_9LAMI</name>
<feature type="transmembrane region" description="Helical" evidence="1">
    <location>
        <begin position="144"/>
        <end position="167"/>
    </location>
</feature>
<evidence type="ECO:0000256" key="1">
    <source>
        <dbReference type="SAM" id="Phobius"/>
    </source>
</evidence>
<comment type="caution">
    <text evidence="2">The sequence shown here is derived from an EMBL/GenBank/DDBJ whole genome shotgun (WGS) entry which is preliminary data.</text>
</comment>
<gene>
    <name evidence="2" type="ORF">Scaly_1372800</name>
</gene>
<dbReference type="PANTHER" id="PTHR34548:SF2">
    <property type="entry name" value="PROTEIN TIC 21, CHLOROPLASTIC"/>
    <property type="match status" value="1"/>
</dbReference>
<keyword evidence="1" id="KW-0812">Transmembrane</keyword>
<dbReference type="Pfam" id="PF12263">
    <property type="entry name" value="DUF3611"/>
    <property type="match status" value="1"/>
</dbReference>
<dbReference type="PANTHER" id="PTHR34548">
    <property type="entry name" value="PROTEIN TIC 21, CHLOROPLASTIC"/>
    <property type="match status" value="1"/>
</dbReference>
<feature type="transmembrane region" description="Helical" evidence="1">
    <location>
        <begin position="114"/>
        <end position="138"/>
    </location>
</feature>